<dbReference type="PANTHER" id="PTHR47572:SF4">
    <property type="entry name" value="LACTONASE DRP35"/>
    <property type="match status" value="1"/>
</dbReference>
<dbReference type="GO" id="GO:0016787">
    <property type="term" value="F:hydrolase activity"/>
    <property type="evidence" value="ECO:0007669"/>
    <property type="project" value="UniProtKB-KW"/>
</dbReference>
<keyword evidence="4" id="KW-1185">Reference proteome</keyword>
<dbReference type="Pfam" id="PF08450">
    <property type="entry name" value="SGL"/>
    <property type="match status" value="1"/>
</dbReference>
<sequence length="295" mass="31876">MSHPFPGLEALIPADAVLEKLADGATWGEGPVCLEDGAVLWSDIPGNRVLRWHPQDGSSAALQPSHFHNGHTRDEGGRLYACSHGERAVLRSDDAGQSWQPVATHHAGKRLNSPNDVVVARDGGVWFSDPPYGLIQPREGYGGQQEQPVCRVYRLDPETGEVEAKVSDMLWPNGLAFSPDEATLYVTDTSRTHDLVGHHHIRAYPVAANGVGEGRVFAVVSPGMPDGIRTDEHGHLWSSSGSGLQVFAPDGRKLGEVPAPEAITNLTFSHLEPFLYVTGSDSLYRLAVSVRGARF</sequence>
<proteinExistence type="predicted"/>
<dbReference type="OrthoDB" id="2633250at2"/>
<evidence type="ECO:0000313" key="4">
    <source>
        <dbReference type="Proteomes" id="UP000186607"/>
    </source>
</evidence>
<dbReference type="InterPro" id="IPR011042">
    <property type="entry name" value="6-blade_b-propeller_TolB-like"/>
</dbReference>
<dbReference type="RefSeq" id="WP_075833475.1">
    <property type="nucleotide sequence ID" value="NZ_MSTI01000093.1"/>
</dbReference>
<protein>
    <submittedName>
        <fullName evidence="3">Gluconolactonase</fullName>
    </submittedName>
</protein>
<keyword evidence="1" id="KW-0378">Hydrolase</keyword>
<dbReference type="STRING" id="249408.BOO71_0008290"/>
<evidence type="ECO:0000259" key="2">
    <source>
        <dbReference type="Pfam" id="PF08450"/>
    </source>
</evidence>
<dbReference type="Proteomes" id="UP000186607">
    <property type="component" value="Unassembled WGS sequence"/>
</dbReference>
<dbReference type="InterPro" id="IPR013658">
    <property type="entry name" value="SGL"/>
</dbReference>
<dbReference type="eggNOG" id="COG3386">
    <property type="taxonomic scope" value="Bacteria"/>
</dbReference>
<evidence type="ECO:0000313" key="3">
    <source>
        <dbReference type="EMBL" id="OLV17590.1"/>
    </source>
</evidence>
<dbReference type="AlphaFoldDB" id="A0A1U7NXF9"/>
<dbReference type="PANTHER" id="PTHR47572">
    <property type="entry name" value="LIPOPROTEIN-RELATED"/>
    <property type="match status" value="1"/>
</dbReference>
<dbReference type="EMBL" id="MSTI01000093">
    <property type="protein sequence ID" value="OLV17590.1"/>
    <property type="molecule type" value="Genomic_DNA"/>
</dbReference>
<dbReference type="Gene3D" id="2.120.10.30">
    <property type="entry name" value="TolB, C-terminal domain"/>
    <property type="match status" value="1"/>
</dbReference>
<gene>
    <name evidence="3" type="ORF">BOO71_0008290</name>
</gene>
<reference evidence="3 4" key="1">
    <citation type="submission" date="2017-01" db="EMBL/GenBank/DDBJ databases">
        <title>Genome Analysis of Deinococcus marmoris KOPRI26562.</title>
        <authorList>
            <person name="Kim J.H."/>
            <person name="Oh H.-M."/>
        </authorList>
    </citation>
    <scope>NUCLEOTIDE SEQUENCE [LARGE SCALE GENOMIC DNA]</scope>
    <source>
        <strain evidence="3 4">KOPRI26562</strain>
    </source>
</reference>
<evidence type="ECO:0000256" key="1">
    <source>
        <dbReference type="ARBA" id="ARBA00022801"/>
    </source>
</evidence>
<organism evidence="3 4">
    <name type="scientific">Deinococcus marmoris</name>
    <dbReference type="NCBI Taxonomy" id="249408"/>
    <lineage>
        <taxon>Bacteria</taxon>
        <taxon>Thermotogati</taxon>
        <taxon>Deinococcota</taxon>
        <taxon>Deinococci</taxon>
        <taxon>Deinococcales</taxon>
        <taxon>Deinococcaceae</taxon>
        <taxon>Deinococcus</taxon>
    </lineage>
</organism>
<dbReference type="SUPFAM" id="SSF63829">
    <property type="entry name" value="Calcium-dependent phosphotriesterase"/>
    <property type="match status" value="1"/>
</dbReference>
<feature type="domain" description="SMP-30/Gluconolactonase/LRE-like region" evidence="2">
    <location>
        <begin position="27"/>
        <end position="278"/>
    </location>
</feature>
<comment type="caution">
    <text evidence="3">The sequence shown here is derived from an EMBL/GenBank/DDBJ whole genome shotgun (WGS) entry which is preliminary data.</text>
</comment>
<accession>A0A1U7NXF9</accession>
<name>A0A1U7NXF9_9DEIO</name>
<dbReference type="InterPro" id="IPR051262">
    <property type="entry name" value="SMP-30/CGR1_Lactonase"/>
</dbReference>